<dbReference type="GO" id="GO:0006979">
    <property type="term" value="P:response to oxidative stress"/>
    <property type="evidence" value="ECO:0007669"/>
    <property type="project" value="TreeGrafter"/>
</dbReference>
<evidence type="ECO:0000256" key="2">
    <source>
        <dbReference type="ARBA" id="ARBA00009508"/>
    </source>
</evidence>
<dbReference type="STRING" id="7176.B0WI32"/>
<keyword evidence="10" id="KW-0472">Membrane</keyword>
<keyword evidence="17" id="KW-1185">Reference proteome</keyword>
<evidence type="ECO:0000256" key="1">
    <source>
        <dbReference type="ARBA" id="ARBA00004443"/>
    </source>
</evidence>
<evidence type="ECO:0000313" key="16">
    <source>
        <dbReference type="EnsemblMetazoa" id="CPIJ006588-PA"/>
    </source>
</evidence>
<evidence type="ECO:0000256" key="13">
    <source>
        <dbReference type="ARBA" id="ARBA00046116"/>
    </source>
</evidence>
<comment type="similarity">
    <text evidence="2">Belongs to the complex I LYR family.</text>
</comment>
<evidence type="ECO:0000256" key="12">
    <source>
        <dbReference type="ARBA" id="ARBA00032352"/>
    </source>
</evidence>
<keyword evidence="9" id="KW-0496">Mitochondrion</keyword>
<evidence type="ECO:0000256" key="4">
    <source>
        <dbReference type="ARBA" id="ARBA00016386"/>
    </source>
</evidence>
<comment type="subunit">
    <text evidence="3">Mammalian complex I is composed of 45 different subunits.</text>
</comment>
<dbReference type="InParanoid" id="B0WI32"/>
<evidence type="ECO:0000313" key="17">
    <source>
        <dbReference type="Proteomes" id="UP000002320"/>
    </source>
</evidence>
<evidence type="ECO:0000256" key="9">
    <source>
        <dbReference type="ARBA" id="ARBA00023128"/>
    </source>
</evidence>
<dbReference type="InterPro" id="IPR045299">
    <property type="entry name" value="Complex1_LYR_NDUFA6_LYRM6"/>
</dbReference>
<dbReference type="EMBL" id="DS231942">
    <property type="protein sequence ID" value="EDS28195.1"/>
    <property type="molecule type" value="Genomic_DNA"/>
</dbReference>
<accession>B0WI32</accession>
<keyword evidence="5" id="KW-0813">Transport</keyword>
<dbReference type="HOGENOM" id="CLU_111660_3_0_1"/>
<dbReference type="EnsemblMetazoa" id="CPIJ006588-RA">
    <property type="protein sequence ID" value="CPIJ006588-PA"/>
    <property type="gene ID" value="CPIJ006588"/>
</dbReference>
<evidence type="ECO:0000313" key="15">
    <source>
        <dbReference type="EMBL" id="EDS28195.1"/>
    </source>
</evidence>
<keyword evidence="8" id="KW-0249">Electron transport</keyword>
<evidence type="ECO:0000256" key="5">
    <source>
        <dbReference type="ARBA" id="ARBA00022448"/>
    </source>
</evidence>
<dbReference type="VEuPathDB" id="VectorBase:CQUJHB009858"/>
<sequence length="125" mass="15146">MTPGRIAAESALQQVRPLLSMDHHEARRKVLSLYKTWYREVPAIIHRYDIPKSREQCRAKIREEFLRHRKVTDLRVIDMLLIKGQMELRETVNRWKDKSHLMRYWKDGVEAKPKDFLSRFYEGHD</sequence>
<dbReference type="eggNOG" id="KOG3426">
    <property type="taxonomic scope" value="Eukaryota"/>
</dbReference>
<dbReference type="Proteomes" id="UP000002320">
    <property type="component" value="Unassembled WGS sequence"/>
</dbReference>
<comment type="subcellular location">
    <subcellularLocation>
        <location evidence="1">Mitochondrion inner membrane</location>
        <topology evidence="1">Peripheral membrane protein</topology>
        <orientation evidence="1">Matrix side</orientation>
    </subcellularLocation>
</comment>
<organism>
    <name type="scientific">Culex quinquefasciatus</name>
    <name type="common">Southern house mosquito</name>
    <name type="synonym">Culex pungens</name>
    <dbReference type="NCBI Taxonomy" id="7176"/>
    <lineage>
        <taxon>Eukaryota</taxon>
        <taxon>Metazoa</taxon>
        <taxon>Ecdysozoa</taxon>
        <taxon>Arthropoda</taxon>
        <taxon>Hexapoda</taxon>
        <taxon>Insecta</taxon>
        <taxon>Pterygota</taxon>
        <taxon>Neoptera</taxon>
        <taxon>Endopterygota</taxon>
        <taxon>Diptera</taxon>
        <taxon>Nematocera</taxon>
        <taxon>Culicoidea</taxon>
        <taxon>Culicidae</taxon>
        <taxon>Culicinae</taxon>
        <taxon>Culicini</taxon>
        <taxon>Culex</taxon>
        <taxon>Culex</taxon>
    </lineage>
</organism>
<evidence type="ECO:0000256" key="7">
    <source>
        <dbReference type="ARBA" id="ARBA00022792"/>
    </source>
</evidence>
<dbReference type="OMA" id="NMHMESI"/>
<dbReference type="PANTHER" id="PTHR12964:SF0">
    <property type="entry name" value="NADH DEHYDROGENASE [UBIQUINONE] 1 ALPHA SUBCOMPLEX SUBUNIT 6"/>
    <property type="match status" value="1"/>
</dbReference>
<dbReference type="AlphaFoldDB" id="B0WI32"/>
<evidence type="ECO:0000259" key="14">
    <source>
        <dbReference type="Pfam" id="PF05347"/>
    </source>
</evidence>
<dbReference type="CDD" id="cd20266">
    <property type="entry name" value="Complex1_LYR_NDUFA6_LYRM6"/>
    <property type="match status" value="1"/>
</dbReference>
<evidence type="ECO:0000256" key="10">
    <source>
        <dbReference type="ARBA" id="ARBA00023136"/>
    </source>
</evidence>
<protein>
    <recommendedName>
        <fullName evidence="4">NADH dehydrogenase [ubiquinone] 1 alpha subcomplex subunit 6</fullName>
    </recommendedName>
    <alternativeName>
        <fullName evidence="11">Complex I-B14</fullName>
    </alternativeName>
    <alternativeName>
        <fullName evidence="12">NADH-ubiquinone oxidoreductase B14 subunit</fullName>
    </alternativeName>
</protein>
<evidence type="ECO:0000256" key="3">
    <source>
        <dbReference type="ARBA" id="ARBA00011790"/>
    </source>
</evidence>
<gene>
    <name evidence="16" type="primary">6038584</name>
    <name evidence="15" type="ORF">CpipJ_CPIJ006588</name>
</gene>
<dbReference type="GO" id="GO:0005743">
    <property type="term" value="C:mitochondrial inner membrane"/>
    <property type="evidence" value="ECO:0007669"/>
    <property type="project" value="UniProtKB-SubCell"/>
</dbReference>
<name>B0WI32_CULQU</name>
<dbReference type="InterPro" id="IPR016488">
    <property type="entry name" value="NADH_Ub_cplx-1_asu_su-6"/>
</dbReference>
<dbReference type="InterPro" id="IPR008011">
    <property type="entry name" value="Complex1_LYR_dom"/>
</dbReference>
<keyword evidence="6" id="KW-0679">Respiratory chain</keyword>
<dbReference type="PANTHER" id="PTHR12964">
    <property type="entry name" value="NADH-UBIQUINONE OXIDOREDUCTASE B14 SUBUNIT"/>
    <property type="match status" value="1"/>
</dbReference>
<keyword evidence="7" id="KW-0999">Mitochondrion inner membrane</keyword>
<dbReference type="VEuPathDB" id="VectorBase:CPIJ006588"/>
<reference evidence="15" key="1">
    <citation type="submission" date="2007-03" db="EMBL/GenBank/DDBJ databases">
        <title>Annotation of Culex pipiens quinquefasciatus.</title>
        <authorList>
            <consortium name="The Broad Institute Genome Sequencing Platform"/>
            <person name="Atkinson P.W."/>
            <person name="Hemingway J."/>
            <person name="Christensen B.M."/>
            <person name="Higgs S."/>
            <person name="Kodira C."/>
            <person name="Hannick L."/>
            <person name="Megy K."/>
            <person name="O'Leary S."/>
            <person name="Pearson M."/>
            <person name="Haas B.J."/>
            <person name="Mauceli E."/>
            <person name="Wortman J.R."/>
            <person name="Lee N.H."/>
            <person name="Guigo R."/>
            <person name="Stanke M."/>
            <person name="Alvarado L."/>
            <person name="Amedeo P."/>
            <person name="Antoine C.H."/>
            <person name="Arensburger P."/>
            <person name="Bidwell S.L."/>
            <person name="Crawford M."/>
            <person name="Camaro F."/>
            <person name="Devon K."/>
            <person name="Engels R."/>
            <person name="Hammond M."/>
            <person name="Howarth C."/>
            <person name="Koehrsen M."/>
            <person name="Lawson D."/>
            <person name="Montgomery P."/>
            <person name="Nene V."/>
            <person name="Nusbaum C."/>
            <person name="Puiu D."/>
            <person name="Romero-Severson J."/>
            <person name="Severson D.W."/>
            <person name="Shumway M."/>
            <person name="Sisk P."/>
            <person name="Stolte C."/>
            <person name="Zeng Q."/>
            <person name="Eisenstadt E."/>
            <person name="Fraser-Liggett C."/>
            <person name="Strausberg R."/>
            <person name="Galagan J."/>
            <person name="Birren B."/>
            <person name="Collins F.H."/>
        </authorList>
    </citation>
    <scope>NUCLEOTIDE SEQUENCE [LARGE SCALE GENOMIC DNA]</scope>
    <source>
        <strain evidence="15">JHB</strain>
    </source>
</reference>
<dbReference type="PIRSF" id="PIRSF006643">
    <property type="entry name" value="NDUA6"/>
    <property type="match status" value="1"/>
</dbReference>
<evidence type="ECO:0000256" key="6">
    <source>
        <dbReference type="ARBA" id="ARBA00022660"/>
    </source>
</evidence>
<feature type="domain" description="Complex 1 LYR protein" evidence="14">
    <location>
        <begin position="28"/>
        <end position="89"/>
    </location>
</feature>
<dbReference type="OrthoDB" id="14535at2759"/>
<reference evidence="16" key="2">
    <citation type="submission" date="2020-05" db="UniProtKB">
        <authorList>
            <consortium name="EnsemblMetazoa"/>
        </authorList>
    </citation>
    <scope>IDENTIFICATION</scope>
    <source>
        <strain evidence="16">JHB</strain>
    </source>
</reference>
<evidence type="ECO:0000256" key="11">
    <source>
        <dbReference type="ARBA" id="ARBA00030213"/>
    </source>
</evidence>
<dbReference type="KEGG" id="cqu:CpipJ_CPIJ006588"/>
<dbReference type="GO" id="GO:0045271">
    <property type="term" value="C:respiratory chain complex I"/>
    <property type="evidence" value="ECO:0007669"/>
    <property type="project" value="InterPro"/>
</dbReference>
<evidence type="ECO:0000256" key="8">
    <source>
        <dbReference type="ARBA" id="ARBA00022982"/>
    </source>
</evidence>
<proteinExistence type="inferred from homology"/>
<comment type="function">
    <text evidence="13">Accessory subunit of the mitochondrial membrane respiratory chain NADH dehydrogenase (Complex I), that is believed to be not involved in catalysis. Required for proper complex I assembly. Complex I functions in the transfer of electrons from NADH to the respiratory chain. The immediate electron acceptor for the enzyme is believed to be ubiquinone.</text>
</comment>
<dbReference type="Pfam" id="PF05347">
    <property type="entry name" value="Complex1_LYR"/>
    <property type="match status" value="1"/>
</dbReference>